<dbReference type="EMBL" id="FNPF01000003">
    <property type="protein sequence ID" value="SDY06824.1"/>
    <property type="molecule type" value="Genomic_DNA"/>
</dbReference>
<feature type="compositionally biased region" description="Basic and acidic residues" evidence="1">
    <location>
        <begin position="1"/>
        <end position="20"/>
    </location>
</feature>
<organism evidence="4 5">
    <name type="scientific">Citreimonas salinaria</name>
    <dbReference type="NCBI Taxonomy" id="321339"/>
    <lineage>
        <taxon>Bacteria</taxon>
        <taxon>Pseudomonadati</taxon>
        <taxon>Pseudomonadota</taxon>
        <taxon>Alphaproteobacteria</taxon>
        <taxon>Rhodobacterales</taxon>
        <taxon>Roseobacteraceae</taxon>
        <taxon>Citreimonas</taxon>
    </lineage>
</organism>
<sequence>MNDTLSIRHDRPRSDERKAEASPPAGDDARDWVRILARYRDPSPLRSALELLVTLVPFVALWALAWWSLSISYPLAAAIAAVNGLFLVRLFMIQHDCGHAAFFRSRRFSDWAGRAIGVVTLTPYDVWKRTHAVHHASTGNLDKRGMGDVQTLTVAEFRALSPAARFRYRLYRNPLVLFGLGPFYLFFIQNRLPVGLMRAGRKYWISAMGTNLALAAVLSTLFYMGGLAPLLLIFLPTTLVAASIGVWLFYVQHQFEETSWDSDADWQLHDAALHGSSHYVLPGILRWFTANIGMHHVHHLQSRVPFYRLPEILRDHPPLAEAQCLTIRESLAGVGLQLWDEDSRRLVSFAGARQT</sequence>
<dbReference type="GO" id="GO:0006629">
    <property type="term" value="P:lipid metabolic process"/>
    <property type="evidence" value="ECO:0007669"/>
    <property type="project" value="InterPro"/>
</dbReference>
<evidence type="ECO:0000259" key="3">
    <source>
        <dbReference type="Pfam" id="PF00487"/>
    </source>
</evidence>
<dbReference type="GO" id="GO:0016717">
    <property type="term" value="F:oxidoreductase activity, acting on paired donors, with oxidation of a pair of donors resulting in the reduction of molecular oxygen to two molecules of water"/>
    <property type="evidence" value="ECO:0007669"/>
    <property type="project" value="TreeGrafter"/>
</dbReference>
<feature type="transmembrane region" description="Helical" evidence="2">
    <location>
        <begin position="175"/>
        <end position="192"/>
    </location>
</feature>
<dbReference type="Proteomes" id="UP000199286">
    <property type="component" value="Unassembled WGS sequence"/>
</dbReference>
<evidence type="ECO:0000256" key="1">
    <source>
        <dbReference type="SAM" id="MobiDB-lite"/>
    </source>
</evidence>
<dbReference type="Pfam" id="PF00487">
    <property type="entry name" value="FA_desaturase"/>
    <property type="match status" value="1"/>
</dbReference>
<keyword evidence="2" id="KW-0812">Transmembrane</keyword>
<feature type="transmembrane region" description="Helical" evidence="2">
    <location>
        <begin position="48"/>
        <end position="67"/>
    </location>
</feature>
<feature type="transmembrane region" description="Helical" evidence="2">
    <location>
        <begin position="204"/>
        <end position="223"/>
    </location>
</feature>
<dbReference type="GO" id="GO:0016020">
    <property type="term" value="C:membrane"/>
    <property type="evidence" value="ECO:0007669"/>
    <property type="project" value="TreeGrafter"/>
</dbReference>
<feature type="transmembrane region" description="Helical" evidence="2">
    <location>
        <begin position="73"/>
        <end position="92"/>
    </location>
</feature>
<gene>
    <name evidence="4" type="ORF">SAMN05444340_10349</name>
</gene>
<feature type="transmembrane region" description="Helical" evidence="2">
    <location>
        <begin position="230"/>
        <end position="250"/>
    </location>
</feature>
<dbReference type="InterPro" id="IPR005804">
    <property type="entry name" value="FA_desaturase_dom"/>
</dbReference>
<dbReference type="PANTHER" id="PTHR19353">
    <property type="entry name" value="FATTY ACID DESATURASE 2"/>
    <property type="match status" value="1"/>
</dbReference>
<reference evidence="4 5" key="1">
    <citation type="submission" date="2016-10" db="EMBL/GenBank/DDBJ databases">
        <authorList>
            <person name="de Groot N.N."/>
        </authorList>
    </citation>
    <scope>NUCLEOTIDE SEQUENCE [LARGE SCALE GENOMIC DNA]</scope>
    <source>
        <strain evidence="4 5">DSM 26880</strain>
    </source>
</reference>
<dbReference type="InterPro" id="IPR012171">
    <property type="entry name" value="Fatty_acid_desaturase"/>
</dbReference>
<keyword evidence="2" id="KW-0472">Membrane</keyword>
<dbReference type="STRING" id="321339.SAMN05444340_10349"/>
<dbReference type="CDD" id="cd03507">
    <property type="entry name" value="Delta12-FADS-like"/>
    <property type="match status" value="1"/>
</dbReference>
<protein>
    <submittedName>
        <fullName evidence="4">Omega-6 fatty acid desaturase (Delta-12 desaturase)</fullName>
    </submittedName>
</protein>
<evidence type="ECO:0000313" key="4">
    <source>
        <dbReference type="EMBL" id="SDY06824.1"/>
    </source>
</evidence>
<dbReference type="PANTHER" id="PTHR19353:SF73">
    <property type="entry name" value="FATTY ACID DESATURASE"/>
    <property type="match status" value="1"/>
</dbReference>
<keyword evidence="2" id="KW-1133">Transmembrane helix</keyword>
<accession>A0A1H3GWD7</accession>
<feature type="region of interest" description="Disordered" evidence="1">
    <location>
        <begin position="1"/>
        <end position="26"/>
    </location>
</feature>
<name>A0A1H3GWD7_9RHOB</name>
<keyword evidence="5" id="KW-1185">Reference proteome</keyword>
<dbReference type="AlphaFoldDB" id="A0A1H3GWD7"/>
<proteinExistence type="predicted"/>
<feature type="domain" description="Fatty acid desaturase" evidence="3">
    <location>
        <begin position="75"/>
        <end position="329"/>
    </location>
</feature>
<evidence type="ECO:0000256" key="2">
    <source>
        <dbReference type="SAM" id="Phobius"/>
    </source>
</evidence>
<evidence type="ECO:0000313" key="5">
    <source>
        <dbReference type="Proteomes" id="UP000199286"/>
    </source>
</evidence>